<reference evidence="2" key="1">
    <citation type="submission" date="2019-10" db="EMBL/GenBank/DDBJ databases">
        <authorList>
            <person name="Zhang R."/>
            <person name="Pan Y."/>
            <person name="Wang J."/>
            <person name="Ma R."/>
            <person name="Yu S."/>
        </authorList>
    </citation>
    <scope>NUCLEOTIDE SEQUENCE</scope>
    <source>
        <strain evidence="2">LA-IB0</strain>
        <tissue evidence="2">Leaf</tissue>
    </source>
</reference>
<dbReference type="InterPro" id="IPR001563">
    <property type="entry name" value="Peptidase_S10"/>
</dbReference>
<proteinExistence type="inferred from homology"/>
<dbReference type="Proteomes" id="UP000826271">
    <property type="component" value="Unassembled WGS sequence"/>
</dbReference>
<evidence type="ECO:0000313" key="3">
    <source>
        <dbReference type="Proteomes" id="UP000826271"/>
    </source>
</evidence>
<dbReference type="InterPro" id="IPR029058">
    <property type="entry name" value="AB_hydrolase_fold"/>
</dbReference>
<dbReference type="SUPFAM" id="SSF53474">
    <property type="entry name" value="alpha/beta-Hydrolases"/>
    <property type="match status" value="1"/>
</dbReference>
<dbReference type="Pfam" id="PF00450">
    <property type="entry name" value="Peptidase_S10"/>
    <property type="match status" value="1"/>
</dbReference>
<dbReference type="Gene3D" id="3.40.50.1820">
    <property type="entry name" value="alpha/beta hydrolase"/>
    <property type="match status" value="1"/>
</dbReference>
<dbReference type="EMBL" id="WHWC01000015">
    <property type="protein sequence ID" value="KAG8368496.1"/>
    <property type="molecule type" value="Genomic_DNA"/>
</dbReference>
<organism evidence="2 3">
    <name type="scientific">Buddleja alternifolia</name>
    <dbReference type="NCBI Taxonomy" id="168488"/>
    <lineage>
        <taxon>Eukaryota</taxon>
        <taxon>Viridiplantae</taxon>
        <taxon>Streptophyta</taxon>
        <taxon>Embryophyta</taxon>
        <taxon>Tracheophyta</taxon>
        <taxon>Spermatophyta</taxon>
        <taxon>Magnoliopsida</taxon>
        <taxon>eudicotyledons</taxon>
        <taxon>Gunneridae</taxon>
        <taxon>Pentapetalae</taxon>
        <taxon>asterids</taxon>
        <taxon>lamiids</taxon>
        <taxon>Lamiales</taxon>
        <taxon>Scrophulariaceae</taxon>
        <taxon>Buddlejeae</taxon>
        <taxon>Buddleja</taxon>
    </lineage>
</organism>
<comment type="caution">
    <text evidence="2">The sequence shown here is derived from an EMBL/GenBank/DDBJ whole genome shotgun (WGS) entry which is preliminary data.</text>
</comment>
<comment type="similarity">
    <text evidence="1">Belongs to the peptidase S10 family.</text>
</comment>
<name>A0AAV6WDC2_9LAMI</name>
<protein>
    <submittedName>
        <fullName evidence="2">Uncharacterized protein</fullName>
    </submittedName>
</protein>
<sequence length="124" mass="14385">MMVLPYNQTQCMDSVYDACILEPKCIFVPPQRDDLQWGQAFLGDDPIDLLLSKRGEPWCRSKNCVTSFAWANDENVQEALHIRKGTIKKWVRCNKSISYEEDVESVFKYHQLLSEKGYQALAYS</sequence>
<dbReference type="AlphaFoldDB" id="A0AAV6WDC2"/>
<dbReference type="GO" id="GO:0006508">
    <property type="term" value="P:proteolysis"/>
    <property type="evidence" value="ECO:0007669"/>
    <property type="project" value="InterPro"/>
</dbReference>
<evidence type="ECO:0000256" key="1">
    <source>
        <dbReference type="ARBA" id="ARBA00009431"/>
    </source>
</evidence>
<gene>
    <name evidence="2" type="ORF">BUALT_Bualt15G0051700</name>
</gene>
<evidence type="ECO:0000313" key="2">
    <source>
        <dbReference type="EMBL" id="KAG8368496.1"/>
    </source>
</evidence>
<keyword evidence="3" id="KW-1185">Reference proteome</keyword>
<dbReference type="GO" id="GO:0004185">
    <property type="term" value="F:serine-type carboxypeptidase activity"/>
    <property type="evidence" value="ECO:0007669"/>
    <property type="project" value="InterPro"/>
</dbReference>
<accession>A0AAV6WDC2</accession>